<organism evidence="1 2">
    <name type="scientific">Eumeta variegata</name>
    <name type="common">Bagworm moth</name>
    <name type="synonym">Eumeta japonica</name>
    <dbReference type="NCBI Taxonomy" id="151549"/>
    <lineage>
        <taxon>Eukaryota</taxon>
        <taxon>Metazoa</taxon>
        <taxon>Ecdysozoa</taxon>
        <taxon>Arthropoda</taxon>
        <taxon>Hexapoda</taxon>
        <taxon>Insecta</taxon>
        <taxon>Pterygota</taxon>
        <taxon>Neoptera</taxon>
        <taxon>Endopterygota</taxon>
        <taxon>Lepidoptera</taxon>
        <taxon>Glossata</taxon>
        <taxon>Ditrysia</taxon>
        <taxon>Tineoidea</taxon>
        <taxon>Psychidae</taxon>
        <taxon>Oiketicinae</taxon>
        <taxon>Eumeta</taxon>
    </lineage>
</organism>
<dbReference type="Proteomes" id="UP000299102">
    <property type="component" value="Unassembled WGS sequence"/>
</dbReference>
<keyword evidence="2" id="KW-1185">Reference proteome</keyword>
<evidence type="ECO:0000313" key="2">
    <source>
        <dbReference type="Proteomes" id="UP000299102"/>
    </source>
</evidence>
<name>A0A4C1WGA6_EUMVA</name>
<protein>
    <submittedName>
        <fullName evidence="1">Uncharacterized protein</fullName>
    </submittedName>
</protein>
<accession>A0A4C1WGA6</accession>
<sequence length="233" mass="27340">MKQKIRRSFWLLRLTRADKGKWRAQARIYVQKIPFECAGLREKACLDNFGFPLPNAKPWIPSSVCKRVLSLCDYEQINKKPRLSINLNDLATVQSSWSRNRKSEGYIQHVEQLLIHFQQLARNTSIKLHYFHKRLDYFLENFSYLSSNKGSTFIRIFPSWRRGIEDTETSKLDTESEILVDNAPTATRARHADRPQTHRSEISHAQLHRGPSAHAHPHERGCDGYLKYDFYLI</sequence>
<dbReference type="EMBL" id="BGZK01000553">
    <property type="protein sequence ID" value="GBP49880.1"/>
    <property type="molecule type" value="Genomic_DNA"/>
</dbReference>
<proteinExistence type="predicted"/>
<reference evidence="1 2" key="1">
    <citation type="journal article" date="2019" name="Commun. Biol.">
        <title>The bagworm genome reveals a unique fibroin gene that provides high tensile strength.</title>
        <authorList>
            <person name="Kono N."/>
            <person name="Nakamura H."/>
            <person name="Ohtoshi R."/>
            <person name="Tomita M."/>
            <person name="Numata K."/>
            <person name="Arakawa K."/>
        </authorList>
    </citation>
    <scope>NUCLEOTIDE SEQUENCE [LARGE SCALE GENOMIC DNA]</scope>
</reference>
<evidence type="ECO:0000313" key="1">
    <source>
        <dbReference type="EMBL" id="GBP49880.1"/>
    </source>
</evidence>
<comment type="caution">
    <text evidence="1">The sequence shown here is derived from an EMBL/GenBank/DDBJ whole genome shotgun (WGS) entry which is preliminary data.</text>
</comment>
<gene>
    <name evidence="1" type="ORF">EVAR_83829_1</name>
</gene>
<dbReference type="AlphaFoldDB" id="A0A4C1WGA6"/>